<dbReference type="InterPro" id="IPR037185">
    <property type="entry name" value="EmrE-like"/>
</dbReference>
<feature type="transmembrane region" description="Helical" evidence="1">
    <location>
        <begin position="6"/>
        <end position="23"/>
    </location>
</feature>
<dbReference type="SUPFAM" id="SSF103481">
    <property type="entry name" value="Multidrug resistance efflux transporter EmrE"/>
    <property type="match status" value="2"/>
</dbReference>
<feature type="transmembrane region" description="Helical" evidence="1">
    <location>
        <begin position="59"/>
        <end position="77"/>
    </location>
</feature>
<protein>
    <submittedName>
        <fullName evidence="3">DMT family transporter</fullName>
    </submittedName>
</protein>
<dbReference type="EMBL" id="JAAATX020000015">
    <property type="protein sequence ID" value="MBU9699849.1"/>
    <property type="molecule type" value="Genomic_DNA"/>
</dbReference>
<feature type="transmembrane region" description="Helical" evidence="1">
    <location>
        <begin position="232"/>
        <end position="254"/>
    </location>
</feature>
<feature type="transmembrane region" description="Helical" evidence="1">
    <location>
        <begin position="114"/>
        <end position="132"/>
    </location>
</feature>
<keyword evidence="1" id="KW-0472">Membrane</keyword>
<name>A0ABS6J7X2_9RHOB</name>
<gene>
    <name evidence="3" type="ORF">GU927_018575</name>
</gene>
<evidence type="ECO:0000313" key="4">
    <source>
        <dbReference type="Proteomes" id="UP000731907"/>
    </source>
</evidence>
<feature type="transmembrane region" description="Helical" evidence="1">
    <location>
        <begin position="261"/>
        <end position="279"/>
    </location>
</feature>
<keyword evidence="1" id="KW-0812">Transmembrane</keyword>
<proteinExistence type="predicted"/>
<feature type="domain" description="EamA" evidence="2">
    <location>
        <begin position="148"/>
        <end position="275"/>
    </location>
</feature>
<evidence type="ECO:0000256" key="1">
    <source>
        <dbReference type="SAM" id="Phobius"/>
    </source>
</evidence>
<feature type="transmembrane region" description="Helical" evidence="1">
    <location>
        <begin position="198"/>
        <end position="226"/>
    </location>
</feature>
<dbReference type="Pfam" id="PF00892">
    <property type="entry name" value="EamA"/>
    <property type="match status" value="1"/>
</dbReference>
<dbReference type="Proteomes" id="UP000731907">
    <property type="component" value="Unassembled WGS sequence"/>
</dbReference>
<evidence type="ECO:0000313" key="3">
    <source>
        <dbReference type="EMBL" id="MBU9699849.1"/>
    </source>
</evidence>
<dbReference type="Gene3D" id="1.10.3730.20">
    <property type="match status" value="1"/>
</dbReference>
<feature type="transmembrane region" description="Helical" evidence="1">
    <location>
        <begin position="35"/>
        <end position="53"/>
    </location>
</feature>
<evidence type="ECO:0000259" key="2">
    <source>
        <dbReference type="Pfam" id="PF00892"/>
    </source>
</evidence>
<keyword evidence="4" id="KW-1185">Reference proteome</keyword>
<feature type="transmembrane region" description="Helical" evidence="1">
    <location>
        <begin position="139"/>
        <end position="159"/>
    </location>
</feature>
<feature type="transmembrane region" description="Helical" evidence="1">
    <location>
        <begin position="171"/>
        <end position="191"/>
    </location>
</feature>
<accession>A0ABS6J7X2</accession>
<dbReference type="InterPro" id="IPR000620">
    <property type="entry name" value="EamA_dom"/>
</dbReference>
<feature type="transmembrane region" description="Helical" evidence="1">
    <location>
        <begin position="84"/>
        <end position="108"/>
    </location>
</feature>
<organism evidence="3 4">
    <name type="scientific">Paragemmobacter amnigenus</name>
    <dbReference type="NCBI Taxonomy" id="2852097"/>
    <lineage>
        <taxon>Bacteria</taxon>
        <taxon>Pseudomonadati</taxon>
        <taxon>Pseudomonadota</taxon>
        <taxon>Alphaproteobacteria</taxon>
        <taxon>Rhodobacterales</taxon>
        <taxon>Paracoccaceae</taxon>
        <taxon>Paragemmobacter</taxon>
    </lineage>
</organism>
<keyword evidence="1" id="KW-1133">Transmembrane helix</keyword>
<dbReference type="RefSeq" id="WP_161763909.1">
    <property type="nucleotide sequence ID" value="NZ_JAAATX020000015.1"/>
</dbReference>
<reference evidence="3 4" key="1">
    <citation type="submission" date="2021-06" db="EMBL/GenBank/DDBJ databases">
        <title>Rhodobacteraceae bacterium strain HSP-20.</title>
        <authorList>
            <person name="Chen W.-M."/>
        </authorList>
    </citation>
    <scope>NUCLEOTIDE SEQUENCE [LARGE SCALE GENOMIC DNA]</scope>
    <source>
        <strain evidence="3 4">HSP-20</strain>
    </source>
</reference>
<sequence>MSQSILLIVLAAAALDAVMHLFLKAEGDCRGMSVLTGIVGGVLGVLALPFTGLPDMASLPWLVLSACWGFAYWVVLGRAYEGGALGLVFPLARGAGVLLTTGFAAVFLAERLSLAEMAMVGAIVAGLVLVAVNGMSGWAGLRGLGPTVLLAGVICGYTVTDAVGVREAGSALAYCAVLYALNGVMLAAFALRSERARIVALGVAAVPRAAGFAAMSVVVYGLVLFAMQREEVAVVAALAETSIVFAAALGFVWLREPARAAHALGVVIIAGGAGMMHFAG</sequence>
<comment type="caution">
    <text evidence="3">The sequence shown here is derived from an EMBL/GenBank/DDBJ whole genome shotgun (WGS) entry which is preliminary data.</text>
</comment>